<dbReference type="InterPro" id="IPR007066">
    <property type="entry name" value="RNA_pol_Rpb1_3"/>
</dbReference>
<dbReference type="Gene3D" id="1.10.150.390">
    <property type="match status" value="1"/>
</dbReference>
<organism evidence="18 19">
    <name type="scientific">Planoprotostelium fungivorum</name>
    <dbReference type="NCBI Taxonomy" id="1890364"/>
    <lineage>
        <taxon>Eukaryota</taxon>
        <taxon>Amoebozoa</taxon>
        <taxon>Evosea</taxon>
        <taxon>Variosea</taxon>
        <taxon>Cavosteliida</taxon>
        <taxon>Cavosteliaceae</taxon>
        <taxon>Planoprotostelium</taxon>
    </lineage>
</organism>
<dbReference type="Pfam" id="PF05001">
    <property type="entry name" value="RNA_pol_Rpb1_R"/>
    <property type="match status" value="14"/>
</dbReference>
<dbReference type="InterPro" id="IPR045867">
    <property type="entry name" value="DNA-dir_RpoC_beta_prime"/>
</dbReference>
<evidence type="ECO:0000256" key="5">
    <source>
        <dbReference type="ARBA" id="ARBA00022679"/>
    </source>
</evidence>
<keyword evidence="7" id="KW-0479">Metal-binding</keyword>
<dbReference type="GO" id="GO:0006366">
    <property type="term" value="P:transcription by RNA polymerase II"/>
    <property type="evidence" value="ECO:0007669"/>
    <property type="project" value="InterPro"/>
</dbReference>
<feature type="compositionally biased region" description="Low complexity" evidence="16">
    <location>
        <begin position="1540"/>
        <end position="1757"/>
    </location>
</feature>
<feature type="region of interest" description="Disordered" evidence="16">
    <location>
        <begin position="120"/>
        <end position="157"/>
    </location>
</feature>
<evidence type="ECO:0000256" key="4">
    <source>
        <dbReference type="ARBA" id="ARBA00022553"/>
    </source>
</evidence>
<dbReference type="InParanoid" id="A0A2P6MUU8"/>
<comment type="subcellular location">
    <subcellularLocation>
        <location evidence="1">Nucleus</location>
    </subcellularLocation>
</comment>
<gene>
    <name evidence="18" type="ORF">PROFUN_10658</name>
</gene>
<evidence type="ECO:0000256" key="9">
    <source>
        <dbReference type="ARBA" id="ARBA00022833"/>
    </source>
</evidence>
<keyword evidence="11" id="KW-0238">DNA-binding</keyword>
<evidence type="ECO:0000259" key="17">
    <source>
        <dbReference type="SMART" id="SM00663"/>
    </source>
</evidence>
<dbReference type="InterPro" id="IPR007075">
    <property type="entry name" value="RNA_pol_Rpb1_6"/>
</dbReference>
<dbReference type="GO" id="GO:0003899">
    <property type="term" value="F:DNA-directed RNA polymerase activity"/>
    <property type="evidence" value="ECO:0007669"/>
    <property type="project" value="UniProtKB-EC"/>
</dbReference>
<dbReference type="Gene3D" id="1.10.274.100">
    <property type="entry name" value="RNA polymerase Rpb1, domain 3"/>
    <property type="match status" value="1"/>
</dbReference>
<evidence type="ECO:0000313" key="19">
    <source>
        <dbReference type="Proteomes" id="UP000241769"/>
    </source>
</evidence>
<dbReference type="Gene3D" id="6.20.50.80">
    <property type="match status" value="1"/>
</dbReference>
<evidence type="ECO:0000256" key="6">
    <source>
        <dbReference type="ARBA" id="ARBA00022695"/>
    </source>
</evidence>
<feature type="compositionally biased region" description="Basic and acidic residues" evidence="16">
    <location>
        <begin position="128"/>
        <end position="144"/>
    </location>
</feature>
<dbReference type="InterPro" id="IPR007081">
    <property type="entry name" value="RNA_pol_Rpb1_5"/>
</dbReference>
<evidence type="ECO:0000256" key="11">
    <source>
        <dbReference type="ARBA" id="ARBA00023125"/>
    </source>
</evidence>
<reference evidence="18 19" key="1">
    <citation type="journal article" date="2018" name="Genome Biol. Evol.">
        <title>Multiple Roots of Fruiting Body Formation in Amoebozoa.</title>
        <authorList>
            <person name="Hillmann F."/>
            <person name="Forbes G."/>
            <person name="Novohradska S."/>
            <person name="Ferling I."/>
            <person name="Riege K."/>
            <person name="Groth M."/>
            <person name="Westermann M."/>
            <person name="Marz M."/>
            <person name="Spaller T."/>
            <person name="Winckler T."/>
            <person name="Schaap P."/>
            <person name="Glockner G."/>
        </authorList>
    </citation>
    <scope>NUCLEOTIDE SEQUENCE [LARGE SCALE GENOMIC DNA]</scope>
    <source>
        <strain evidence="18 19">Jena</strain>
    </source>
</reference>
<keyword evidence="3 15" id="KW-0240">DNA-directed RNA polymerase</keyword>
<dbReference type="NCBIfam" id="NF006336">
    <property type="entry name" value="PRK08566.1"/>
    <property type="match status" value="1"/>
</dbReference>
<dbReference type="FunCoup" id="A0A2P6MUU8">
    <property type="interactions" value="667"/>
</dbReference>
<dbReference type="GO" id="GO:0003677">
    <property type="term" value="F:DNA binding"/>
    <property type="evidence" value="ECO:0007669"/>
    <property type="project" value="UniProtKB-KW"/>
</dbReference>
<dbReference type="Pfam" id="PF04992">
    <property type="entry name" value="RNA_pol_Rpb1_6"/>
    <property type="match status" value="1"/>
</dbReference>
<dbReference type="PRINTS" id="PR01217">
    <property type="entry name" value="PRICHEXTENSN"/>
</dbReference>
<keyword evidence="19" id="KW-1185">Reference proteome</keyword>
<dbReference type="Gene3D" id="2.40.40.20">
    <property type="match status" value="1"/>
</dbReference>
<dbReference type="FunFam" id="1.10.274.100:FF:000001">
    <property type="entry name" value="DNA-directed RNA polymerase subunit"/>
    <property type="match status" value="1"/>
</dbReference>
<evidence type="ECO:0000313" key="18">
    <source>
        <dbReference type="EMBL" id="PRP75480.1"/>
    </source>
</evidence>
<dbReference type="Gene3D" id="1.10.132.30">
    <property type="match status" value="1"/>
</dbReference>
<keyword evidence="12 15" id="KW-0804">Transcription</keyword>
<dbReference type="Pfam" id="PF04998">
    <property type="entry name" value="RNA_pol_Rpb1_5"/>
    <property type="match status" value="1"/>
</dbReference>
<dbReference type="InterPro" id="IPR042102">
    <property type="entry name" value="RNA_pol_Rpb1_3_sf"/>
</dbReference>
<evidence type="ECO:0000256" key="7">
    <source>
        <dbReference type="ARBA" id="ARBA00022723"/>
    </source>
</evidence>
<feature type="region of interest" description="Disordered" evidence="16">
    <location>
        <begin position="1471"/>
        <end position="1764"/>
    </location>
</feature>
<feature type="domain" description="RNA polymerase N-terminal" evidence="17">
    <location>
        <begin position="213"/>
        <end position="521"/>
    </location>
</feature>
<keyword evidence="8" id="KW-0677">Repeat</keyword>
<dbReference type="SMART" id="SM00663">
    <property type="entry name" value="RPOLA_N"/>
    <property type="match status" value="1"/>
</dbReference>
<dbReference type="FunFam" id="3.30.1490.180:FF:000001">
    <property type="entry name" value="DNA-directed RNA polymerase subunit"/>
    <property type="match status" value="1"/>
</dbReference>
<comment type="similarity">
    <text evidence="2 15">Belongs to the RNA polymerase beta' chain family.</text>
</comment>
<dbReference type="InterPro" id="IPR038593">
    <property type="entry name" value="RNA_pol_Rpb1_7_sf"/>
</dbReference>
<dbReference type="EC" id="2.7.7.6" evidence="15"/>
<evidence type="ECO:0000256" key="3">
    <source>
        <dbReference type="ARBA" id="ARBA00022478"/>
    </source>
</evidence>
<dbReference type="STRING" id="1890364.A0A2P6MUU8"/>
<dbReference type="InterPro" id="IPR007080">
    <property type="entry name" value="RNA_pol_Rpb1_1"/>
</dbReference>
<keyword evidence="6 15" id="KW-0548">Nucleotidyltransferase</keyword>
<dbReference type="FunFam" id="1.10.132.30:FF:000001">
    <property type="entry name" value="DNA-directed RNA polymerase subunit"/>
    <property type="match status" value="1"/>
</dbReference>
<comment type="function">
    <text evidence="15">DNA-dependent RNA polymerase catalyzes the transcription of DNA into RNA using the four ribonucleoside triphosphates as substrates.</text>
</comment>
<dbReference type="PROSITE" id="PS00115">
    <property type="entry name" value="RNA_POL_II_REPEAT"/>
    <property type="match status" value="23"/>
</dbReference>
<dbReference type="Proteomes" id="UP000241769">
    <property type="component" value="Unassembled WGS sequence"/>
</dbReference>
<dbReference type="Gene3D" id="6.10.250.2940">
    <property type="match status" value="1"/>
</dbReference>
<evidence type="ECO:0000256" key="14">
    <source>
        <dbReference type="ARBA" id="ARBA00048552"/>
    </source>
</evidence>
<dbReference type="CDD" id="cd02584">
    <property type="entry name" value="RNAP_II_Rpb1_C"/>
    <property type="match status" value="1"/>
</dbReference>
<sequence length="1764" mass="196863">MSVEEIIYPETYEYGQTARPKSKGLLDLKMGTIDKLLRCESCDGGMSECPGHFGHIELAKPVFHVGFITTVLKILRCVCYHCSKLLTDSQEPRTRAALRIKSPKLRLQTILDICKSRKVCGGDEEEGDEKKKAKQSLDDSIETKKKNHGGCGGMQPSMKKEGMKIIAEFKQLSDENAEKKQHLTAEKVHVILKRISEEDCKALGLDPRWARPDWMIITRLPVPPPPVRPSIMVDTTSRGEDDLTHKLAEIIKYNTLLRKQEIGGAPAHIVQEFQTLLQYHVDTYFNNEIPGQPQATQRSGRPLKSIRQRLKGKEGRIRGNLMGKRVDFSARTVITADPNLSIDQLGVPRSIAMNLTYPEIVTPFNIDRMRTLVANGPNTHPGAKFIIRPDGVTGSEQRIDLRYIKKASDIHLEYGYKVERHIQDGDLVIFNRQPSLHKMSMMGHRIKVMPYSTFRLNLSVTTPYNADFDGDEMNMHVAQTLETRAEISEIMMVPRQIITPQGNKPVMGIVQDALLGCRLFTRRDNFMEKDLVMNIMMWLPTFDGKVPIPAILKPKQLWTGKQLFSLIIPCVNLTRLANGHPDNNTKDREDLLPESIISPTDTRTIIEQGELLCGMIDKKSVGNQEGSLMHVIMMEHGHEMTRNFFDNVQKIINQWLVNHGYTIGVGDIIADDETMGRINTTIETAKKDVNDLIIKAQHNELEAQPGATHQESFEREVNRVLNKARDDAGSSATQSLRETNNIKTMVIAGSKGSAINISQMIACVGQQNVEGKRIPFGFKGRTLPHFVKDDYGPESRGFVENSYLRGLTPQEFFFHAMGGREGVIDTAVKTSETGYIQRRLIKAMEDVMVRYDGTVRNSLGEIVQFLYGEDGLDATSVEKQKLESMKISTMVMEKNYRWFPEQQGFGEGVLQPEIISDIREDAQIRATLEREYSTLLQDRKFLRDNIRSGEDSWPLPVNLKRLIWNAQKTFHIDISRPTDLHPIKVIEGVNQLSEKLIVVSGTDPISLNMQDNATLLFNVLLRSTLAAKKVITDYHLSSESFEWLLGEIESRFLHALAAPGEMVGALAAQSIGEPATQMTLNTFHFAGVSSKNVTLGVPRLKEIINIAKKTKTPGLNVYLREPYCSALAQAKIVQSCLEYTTLARITAATEIFYDPVDLENNHYTAIEEDIEFVSTYYDMPDEPITDRISPWLLRIELDRHMMLDKKYEMQHVVEKIFASFGNDLNLMSNDDNAERLVLRVRVVNDDETNMQNMNDNTVAQDDEFLKKIEQNMLGEMVLGGISGIKKVFIKSDKRQQSFDDKGNYDMEKKEWSLETEGINLLAVLSEPRVDHTRTSSNDIVEIIQILGIEAVRNALFKELRAVISFDGSYVNYRHLAILSDVMTYRGHLMSITRHGINRVETGPLMRCSFEETAEILFDAAIFAEKDNLKGVAENIMLGQLAPLGTGCFDLFLNEDMLHNAIENNYEDHYNESPSHHMYDQSPGHPMTPKTPSWGEEGGRTPMYAYSPSSASPFDVHGASFSPNRPGSPYNEGLFSPNRPGSPSGYSPASPGYSPTSPSYSPTSPSYSPTSPSYSPTSPSYSPTSPSYSPTSPSYSPTSPSYSPTSPSYSPTSPSYSPTSPSYSPTSPSYSPTSPSYSPTSPSYSPTSPSYSPTSPSYSPTSPSYSPTSPSYSPTSPSYSPTSPSYSPTSPSYSPTSPSYSPTSPSYSPTSPSYSPTSPSYSPTSPSYSPTSPSYSPTSPSYSPTSPSYSPTSPSYSPVNRNNNN</sequence>
<evidence type="ECO:0000256" key="15">
    <source>
        <dbReference type="RuleBase" id="RU004279"/>
    </source>
</evidence>
<dbReference type="OrthoDB" id="270392at2759"/>
<keyword evidence="13" id="KW-0539">Nucleus</keyword>
<dbReference type="Gene3D" id="3.30.1490.180">
    <property type="entry name" value="RNA polymerase ii"/>
    <property type="match status" value="1"/>
</dbReference>
<keyword evidence="10" id="KW-0460">Magnesium</keyword>
<dbReference type="Gene3D" id="4.10.860.120">
    <property type="entry name" value="RNA polymerase II, clamp domain"/>
    <property type="match status" value="1"/>
</dbReference>
<dbReference type="GO" id="GO:0046872">
    <property type="term" value="F:metal ion binding"/>
    <property type="evidence" value="ECO:0007669"/>
    <property type="project" value="UniProtKB-KW"/>
</dbReference>
<dbReference type="EMBL" id="MDYQ01000380">
    <property type="protein sequence ID" value="PRP75480.1"/>
    <property type="molecule type" value="Genomic_DNA"/>
</dbReference>
<feature type="compositionally biased region" description="Low complexity" evidence="16">
    <location>
        <begin position="1503"/>
        <end position="1512"/>
    </location>
</feature>
<keyword evidence="4" id="KW-0597">Phosphoprotein</keyword>
<accession>A0A2P6MUU8</accession>
<keyword evidence="9" id="KW-0862">Zinc</keyword>
<name>A0A2P6MUU8_9EUKA</name>
<dbReference type="Pfam" id="PF04983">
    <property type="entry name" value="RNA_pol_Rpb1_3"/>
    <property type="match status" value="1"/>
</dbReference>
<dbReference type="InterPro" id="IPR007083">
    <property type="entry name" value="RNA_pol_Rpb1_4"/>
</dbReference>
<dbReference type="FunFam" id="2.40.40.20:FF:000019">
    <property type="entry name" value="DNA-directed RNA polymerase II subunit RPB1"/>
    <property type="match status" value="1"/>
</dbReference>
<evidence type="ECO:0000256" key="1">
    <source>
        <dbReference type="ARBA" id="ARBA00004123"/>
    </source>
</evidence>
<dbReference type="PANTHER" id="PTHR19376:SF37">
    <property type="entry name" value="DNA-DIRECTED RNA POLYMERASE II SUBUNIT RPB1"/>
    <property type="match status" value="1"/>
</dbReference>
<dbReference type="FunFam" id="4.10.860.120:FF:000003">
    <property type="entry name" value="DNA-directed RNA polymerase subunit"/>
    <property type="match status" value="1"/>
</dbReference>
<dbReference type="InterPro" id="IPR000722">
    <property type="entry name" value="RNA_pol_asu"/>
</dbReference>
<dbReference type="Pfam" id="PF05000">
    <property type="entry name" value="RNA_pol_Rpb1_4"/>
    <property type="match status" value="1"/>
</dbReference>
<dbReference type="SUPFAM" id="SSF64484">
    <property type="entry name" value="beta and beta-prime subunits of DNA dependent RNA-polymerase"/>
    <property type="match status" value="1"/>
</dbReference>
<evidence type="ECO:0000256" key="16">
    <source>
        <dbReference type="SAM" id="MobiDB-lite"/>
    </source>
</evidence>
<dbReference type="CDD" id="cd02733">
    <property type="entry name" value="RNAP_II_RPB1_N"/>
    <property type="match status" value="1"/>
</dbReference>
<evidence type="ECO:0000256" key="13">
    <source>
        <dbReference type="ARBA" id="ARBA00023242"/>
    </source>
</evidence>
<dbReference type="Pfam" id="PF04997">
    <property type="entry name" value="RNA_pol_Rpb1_1"/>
    <property type="match status" value="1"/>
</dbReference>
<evidence type="ECO:0000256" key="2">
    <source>
        <dbReference type="ARBA" id="ARBA00006460"/>
    </source>
</evidence>
<keyword evidence="5 15" id="KW-0808">Transferase</keyword>
<dbReference type="InterPro" id="IPR000684">
    <property type="entry name" value="RNA_pol_II_repeat_euk"/>
</dbReference>
<dbReference type="InterPro" id="IPR044893">
    <property type="entry name" value="RNA_pol_Rpb1_clamp_domain"/>
</dbReference>
<comment type="catalytic activity">
    <reaction evidence="14 15">
        <text>RNA(n) + a ribonucleoside 5'-triphosphate = RNA(n+1) + diphosphate</text>
        <dbReference type="Rhea" id="RHEA:21248"/>
        <dbReference type="Rhea" id="RHEA-COMP:14527"/>
        <dbReference type="Rhea" id="RHEA-COMP:17342"/>
        <dbReference type="ChEBI" id="CHEBI:33019"/>
        <dbReference type="ChEBI" id="CHEBI:61557"/>
        <dbReference type="ChEBI" id="CHEBI:140395"/>
        <dbReference type="EC" id="2.7.7.6"/>
    </reaction>
</comment>
<dbReference type="GO" id="GO:0005665">
    <property type="term" value="C:RNA polymerase II, core complex"/>
    <property type="evidence" value="ECO:0007669"/>
    <property type="project" value="TreeGrafter"/>
</dbReference>
<protein>
    <recommendedName>
        <fullName evidence="15">DNA-directed RNA polymerase subunit</fullName>
        <ecNumber evidence="15">2.7.7.6</ecNumber>
    </recommendedName>
</protein>
<dbReference type="InterPro" id="IPR006592">
    <property type="entry name" value="RNA_pol_N"/>
</dbReference>
<evidence type="ECO:0000256" key="12">
    <source>
        <dbReference type="ARBA" id="ARBA00023163"/>
    </source>
</evidence>
<dbReference type="FunFam" id="1.10.150.390:FF:000001">
    <property type="entry name" value="DNA-directed RNA polymerase subunit"/>
    <property type="match status" value="1"/>
</dbReference>
<proteinExistence type="inferred from homology"/>
<dbReference type="InterPro" id="IPR038120">
    <property type="entry name" value="Rpb1_funnel_sf"/>
</dbReference>
<dbReference type="Pfam" id="PF00623">
    <property type="entry name" value="RNA_pol_Rpb1_2"/>
    <property type="match status" value="1"/>
</dbReference>
<evidence type="ECO:0000256" key="10">
    <source>
        <dbReference type="ARBA" id="ARBA00022842"/>
    </source>
</evidence>
<dbReference type="PANTHER" id="PTHR19376">
    <property type="entry name" value="DNA-DIRECTED RNA POLYMERASE"/>
    <property type="match status" value="1"/>
</dbReference>
<dbReference type="Gene3D" id="3.30.1360.140">
    <property type="match status" value="1"/>
</dbReference>
<evidence type="ECO:0000256" key="8">
    <source>
        <dbReference type="ARBA" id="ARBA00022737"/>
    </source>
</evidence>
<dbReference type="InterPro" id="IPR007073">
    <property type="entry name" value="RNA_pol_Rpb1_7"/>
</dbReference>
<dbReference type="Pfam" id="PF04990">
    <property type="entry name" value="RNA_pol_Rpb1_7"/>
    <property type="match status" value="1"/>
</dbReference>
<comment type="caution">
    <text evidence="18">The sequence shown here is derived from an EMBL/GenBank/DDBJ whole genome shotgun (WGS) entry which is preliminary data.</text>
</comment>